<proteinExistence type="predicted"/>
<dbReference type="Proteomes" id="UP000789901">
    <property type="component" value="Unassembled WGS sequence"/>
</dbReference>
<comment type="caution">
    <text evidence="2">The sequence shown here is derived from an EMBL/GenBank/DDBJ whole genome shotgun (WGS) entry which is preliminary data.</text>
</comment>
<evidence type="ECO:0000313" key="2">
    <source>
        <dbReference type="EMBL" id="CAG8784057.1"/>
    </source>
</evidence>
<name>A0ABN7VNB1_GIGMA</name>
<feature type="non-terminal residue" evidence="2">
    <location>
        <position position="1"/>
    </location>
</feature>
<feature type="region of interest" description="Disordered" evidence="1">
    <location>
        <begin position="19"/>
        <end position="42"/>
    </location>
</feature>
<keyword evidence="3" id="KW-1185">Reference proteome</keyword>
<gene>
    <name evidence="2" type="ORF">GMARGA_LOCUS20150</name>
</gene>
<evidence type="ECO:0000256" key="1">
    <source>
        <dbReference type="SAM" id="MobiDB-lite"/>
    </source>
</evidence>
<reference evidence="2 3" key="1">
    <citation type="submission" date="2021-06" db="EMBL/GenBank/DDBJ databases">
        <authorList>
            <person name="Kallberg Y."/>
            <person name="Tangrot J."/>
            <person name="Rosling A."/>
        </authorList>
    </citation>
    <scope>NUCLEOTIDE SEQUENCE [LARGE SCALE GENOMIC DNA]</scope>
    <source>
        <strain evidence="2 3">120-4 pot B 10/14</strain>
    </source>
</reference>
<sequence>LEEEIFDDNLETEVTPVLCGNRQDNHGKRVTGGSQGRYGSGYGQLCPIPNYSNEGEEDEEDYDIEL</sequence>
<dbReference type="EMBL" id="CAJVQB010017398">
    <property type="protein sequence ID" value="CAG8784057.1"/>
    <property type="molecule type" value="Genomic_DNA"/>
</dbReference>
<protein>
    <submittedName>
        <fullName evidence="2">17838_t:CDS:1</fullName>
    </submittedName>
</protein>
<feature type="compositionally biased region" description="Gly residues" evidence="1">
    <location>
        <begin position="33"/>
        <end position="42"/>
    </location>
</feature>
<organism evidence="2 3">
    <name type="scientific">Gigaspora margarita</name>
    <dbReference type="NCBI Taxonomy" id="4874"/>
    <lineage>
        <taxon>Eukaryota</taxon>
        <taxon>Fungi</taxon>
        <taxon>Fungi incertae sedis</taxon>
        <taxon>Mucoromycota</taxon>
        <taxon>Glomeromycotina</taxon>
        <taxon>Glomeromycetes</taxon>
        <taxon>Diversisporales</taxon>
        <taxon>Gigasporaceae</taxon>
        <taxon>Gigaspora</taxon>
    </lineage>
</organism>
<accession>A0ABN7VNB1</accession>
<evidence type="ECO:0000313" key="3">
    <source>
        <dbReference type="Proteomes" id="UP000789901"/>
    </source>
</evidence>